<dbReference type="AlphaFoldDB" id="A0A9D6V3W5"/>
<proteinExistence type="predicted"/>
<evidence type="ECO:0000313" key="2">
    <source>
        <dbReference type="EMBL" id="MBI5251408.1"/>
    </source>
</evidence>
<dbReference type="SUPFAM" id="SSF46785">
    <property type="entry name" value="Winged helix' DNA-binding domain"/>
    <property type="match status" value="1"/>
</dbReference>
<gene>
    <name evidence="2" type="ORF">HY912_18120</name>
</gene>
<dbReference type="Gene3D" id="1.10.10.10">
    <property type="entry name" value="Winged helix-like DNA-binding domain superfamily/Winged helix DNA-binding domain"/>
    <property type="match status" value="1"/>
</dbReference>
<sequence length="186" mass="21566">MTSHNINASKLKDRNPAEYPILGILARGPAHGYEISLRLNEEIGSIWRLGKSNTYALLGRLERDGLVSHERVGQENLPAKNIFNLTPKGMEVYKEWINKPVWHIRDMRLEFLTKLWCAQQLGHQFERSLISEQLDVCREKTHRLEAQVASCRNEIEFRSLSFRLTMIRATVAWLEGLLERPKANEC</sequence>
<dbReference type="Proteomes" id="UP000807825">
    <property type="component" value="Unassembled WGS sequence"/>
</dbReference>
<dbReference type="Pfam" id="PF03551">
    <property type="entry name" value="PadR"/>
    <property type="match status" value="1"/>
</dbReference>
<name>A0A9D6V3W5_9BACT</name>
<reference evidence="2" key="1">
    <citation type="submission" date="2020-07" db="EMBL/GenBank/DDBJ databases">
        <title>Huge and variable diversity of episymbiotic CPR bacteria and DPANN archaea in groundwater ecosystems.</title>
        <authorList>
            <person name="He C.Y."/>
            <person name="Keren R."/>
            <person name="Whittaker M."/>
            <person name="Farag I.F."/>
            <person name="Doudna J."/>
            <person name="Cate J.H.D."/>
            <person name="Banfield J.F."/>
        </authorList>
    </citation>
    <scope>NUCLEOTIDE SEQUENCE</scope>
    <source>
        <strain evidence="2">NC_groundwater_1664_Pr3_B-0.1um_52_9</strain>
    </source>
</reference>
<evidence type="ECO:0000259" key="1">
    <source>
        <dbReference type="Pfam" id="PF03551"/>
    </source>
</evidence>
<dbReference type="InterPro" id="IPR036388">
    <property type="entry name" value="WH-like_DNA-bd_sf"/>
</dbReference>
<dbReference type="InterPro" id="IPR036390">
    <property type="entry name" value="WH_DNA-bd_sf"/>
</dbReference>
<dbReference type="PANTHER" id="PTHR33169:SF27">
    <property type="entry name" value="TRANSCRIPTIONAL REGULATOR PADR FAMILY PROTEIN"/>
    <property type="match status" value="1"/>
</dbReference>
<comment type="caution">
    <text evidence="2">The sequence shown here is derived from an EMBL/GenBank/DDBJ whole genome shotgun (WGS) entry which is preliminary data.</text>
</comment>
<dbReference type="EMBL" id="JACRDE010000472">
    <property type="protein sequence ID" value="MBI5251408.1"/>
    <property type="molecule type" value="Genomic_DNA"/>
</dbReference>
<organism evidence="2 3">
    <name type="scientific">Desulfomonile tiedjei</name>
    <dbReference type="NCBI Taxonomy" id="2358"/>
    <lineage>
        <taxon>Bacteria</taxon>
        <taxon>Pseudomonadati</taxon>
        <taxon>Thermodesulfobacteriota</taxon>
        <taxon>Desulfomonilia</taxon>
        <taxon>Desulfomonilales</taxon>
        <taxon>Desulfomonilaceae</taxon>
        <taxon>Desulfomonile</taxon>
    </lineage>
</organism>
<dbReference type="PANTHER" id="PTHR33169">
    <property type="entry name" value="PADR-FAMILY TRANSCRIPTIONAL REGULATOR"/>
    <property type="match status" value="1"/>
</dbReference>
<feature type="domain" description="Transcription regulator PadR N-terminal" evidence="1">
    <location>
        <begin position="21"/>
        <end position="94"/>
    </location>
</feature>
<dbReference type="InterPro" id="IPR005149">
    <property type="entry name" value="Tscrpt_reg_PadR_N"/>
</dbReference>
<dbReference type="InterPro" id="IPR052509">
    <property type="entry name" value="Metal_resp_DNA-bind_regulator"/>
</dbReference>
<evidence type="ECO:0000313" key="3">
    <source>
        <dbReference type="Proteomes" id="UP000807825"/>
    </source>
</evidence>
<accession>A0A9D6V3W5</accession>
<protein>
    <submittedName>
        <fullName evidence="2">PadR family transcriptional regulator</fullName>
    </submittedName>
</protein>